<accession>A0A5B7H513</accession>
<dbReference type="AlphaFoldDB" id="A0A5B7H513"/>
<reference evidence="2 3" key="1">
    <citation type="submission" date="2019-05" db="EMBL/GenBank/DDBJ databases">
        <title>Another draft genome of Portunus trituberculatus and its Hox gene families provides insights of decapod evolution.</title>
        <authorList>
            <person name="Jeong J.-H."/>
            <person name="Song I."/>
            <person name="Kim S."/>
            <person name="Choi T."/>
            <person name="Kim D."/>
            <person name="Ryu S."/>
            <person name="Kim W."/>
        </authorList>
    </citation>
    <scope>NUCLEOTIDE SEQUENCE [LARGE SCALE GENOMIC DNA]</scope>
    <source>
        <tissue evidence="2">Muscle</tissue>
    </source>
</reference>
<feature type="compositionally biased region" description="Pro residues" evidence="1">
    <location>
        <begin position="82"/>
        <end position="102"/>
    </location>
</feature>
<feature type="compositionally biased region" description="Basic and acidic residues" evidence="1">
    <location>
        <begin position="1"/>
        <end position="15"/>
    </location>
</feature>
<proteinExistence type="predicted"/>
<dbReference type="EMBL" id="VSRR010021445">
    <property type="protein sequence ID" value="MPC63944.1"/>
    <property type="molecule type" value="Genomic_DNA"/>
</dbReference>
<protein>
    <submittedName>
        <fullName evidence="2">Uncharacterized protein</fullName>
    </submittedName>
</protein>
<gene>
    <name evidence="2" type="ORF">E2C01_058053</name>
</gene>
<dbReference type="OrthoDB" id="74705at2759"/>
<feature type="compositionally biased region" description="Gly residues" evidence="1">
    <location>
        <begin position="18"/>
        <end position="28"/>
    </location>
</feature>
<evidence type="ECO:0000313" key="3">
    <source>
        <dbReference type="Proteomes" id="UP000324222"/>
    </source>
</evidence>
<dbReference type="Proteomes" id="UP000324222">
    <property type="component" value="Unassembled WGS sequence"/>
</dbReference>
<organism evidence="2 3">
    <name type="scientific">Portunus trituberculatus</name>
    <name type="common">Swimming crab</name>
    <name type="synonym">Neptunus trituberculatus</name>
    <dbReference type="NCBI Taxonomy" id="210409"/>
    <lineage>
        <taxon>Eukaryota</taxon>
        <taxon>Metazoa</taxon>
        <taxon>Ecdysozoa</taxon>
        <taxon>Arthropoda</taxon>
        <taxon>Crustacea</taxon>
        <taxon>Multicrustacea</taxon>
        <taxon>Malacostraca</taxon>
        <taxon>Eumalacostraca</taxon>
        <taxon>Eucarida</taxon>
        <taxon>Decapoda</taxon>
        <taxon>Pleocyemata</taxon>
        <taxon>Brachyura</taxon>
        <taxon>Eubrachyura</taxon>
        <taxon>Portunoidea</taxon>
        <taxon>Portunidae</taxon>
        <taxon>Portuninae</taxon>
        <taxon>Portunus</taxon>
    </lineage>
</organism>
<evidence type="ECO:0000256" key="1">
    <source>
        <dbReference type="SAM" id="MobiDB-lite"/>
    </source>
</evidence>
<evidence type="ECO:0000313" key="2">
    <source>
        <dbReference type="EMBL" id="MPC63944.1"/>
    </source>
</evidence>
<sequence length="190" mass="19619">MEKEKKEERILEGEHPGVVGGTGGGGVRGTRSETGEEGPGWVVVRREADTTLSPSYATVNKITTQVSTRASRPKDTRTQLPSPSPPLSPPPLLLLQPPAPPPLLVPPQPPLPSKVPNDAKSVLTGGLQATAGLLEPSSAGKVTRPPVLRVAARGGTGRAGGGVSCMGDWGGEGQSTFSTQDFFTLSTLLT</sequence>
<comment type="caution">
    <text evidence="2">The sequence shown here is derived from an EMBL/GenBank/DDBJ whole genome shotgun (WGS) entry which is preliminary data.</text>
</comment>
<feature type="compositionally biased region" description="Polar residues" evidence="1">
    <location>
        <begin position="50"/>
        <end position="70"/>
    </location>
</feature>
<keyword evidence="3" id="KW-1185">Reference proteome</keyword>
<name>A0A5B7H513_PORTR</name>
<feature type="region of interest" description="Disordered" evidence="1">
    <location>
        <begin position="1"/>
        <end position="102"/>
    </location>
</feature>